<feature type="domain" description="YprB ribonuclease H-like" evidence="1">
    <location>
        <begin position="143"/>
        <end position="308"/>
    </location>
</feature>
<comment type="caution">
    <text evidence="2">The sequence shown here is derived from an EMBL/GenBank/DDBJ whole genome shotgun (WGS) entry which is preliminary data.</text>
</comment>
<evidence type="ECO:0000313" key="3">
    <source>
        <dbReference type="Proteomes" id="UP000217784"/>
    </source>
</evidence>
<proteinExistence type="predicted"/>
<keyword evidence="3" id="KW-1185">Reference proteome</keyword>
<protein>
    <submittedName>
        <fullName evidence="2">Exonuclease</fullName>
    </submittedName>
</protein>
<dbReference type="OrthoDB" id="211024at2157"/>
<dbReference type="PANTHER" id="PTHR38462:SF1">
    <property type="entry name" value="YPRB RIBONUCLEASE H-LIKE DOMAIN-CONTAINING PROTEIN"/>
    <property type="match status" value="1"/>
</dbReference>
<dbReference type="GO" id="GO:0003676">
    <property type="term" value="F:nucleic acid binding"/>
    <property type="evidence" value="ECO:0007669"/>
    <property type="project" value="InterPro"/>
</dbReference>
<dbReference type="AlphaFoldDB" id="A0A2A2H879"/>
<evidence type="ECO:0000259" key="1">
    <source>
        <dbReference type="Pfam" id="PF13482"/>
    </source>
</evidence>
<dbReference type="RefSeq" id="WP_069585679.1">
    <property type="nucleotide sequence ID" value="NZ_LMVM01000003.1"/>
</dbReference>
<dbReference type="Gene3D" id="3.30.420.10">
    <property type="entry name" value="Ribonuclease H-like superfamily/Ribonuclease H"/>
    <property type="match status" value="1"/>
</dbReference>
<keyword evidence="2" id="KW-0540">Nuclease</keyword>
<organism evidence="2 3">
    <name type="scientific">Methanobacterium bryantii</name>
    <dbReference type="NCBI Taxonomy" id="2161"/>
    <lineage>
        <taxon>Archaea</taxon>
        <taxon>Methanobacteriati</taxon>
        <taxon>Methanobacteriota</taxon>
        <taxon>Methanomada group</taxon>
        <taxon>Methanobacteria</taxon>
        <taxon>Methanobacteriales</taxon>
        <taxon>Methanobacteriaceae</taxon>
        <taxon>Methanobacterium</taxon>
    </lineage>
</organism>
<dbReference type="EMBL" id="LMVM01000003">
    <property type="protein sequence ID" value="PAV05629.1"/>
    <property type="molecule type" value="Genomic_DNA"/>
</dbReference>
<dbReference type="GO" id="GO:0004527">
    <property type="term" value="F:exonuclease activity"/>
    <property type="evidence" value="ECO:0007669"/>
    <property type="project" value="UniProtKB-KW"/>
</dbReference>
<dbReference type="Pfam" id="PF13482">
    <property type="entry name" value="RNase_H_2"/>
    <property type="match status" value="1"/>
</dbReference>
<dbReference type="PANTHER" id="PTHR38462">
    <property type="entry name" value="EXONUCLEASE-LIKE PROTEIN"/>
    <property type="match status" value="1"/>
</dbReference>
<accession>A0A2A2H879</accession>
<dbReference type="InterPro" id="IPR036397">
    <property type="entry name" value="RNaseH_sf"/>
</dbReference>
<dbReference type="SUPFAM" id="SSF53098">
    <property type="entry name" value="Ribonuclease H-like"/>
    <property type="match status" value="1"/>
</dbReference>
<evidence type="ECO:0000313" key="2">
    <source>
        <dbReference type="EMBL" id="PAV05629.1"/>
    </source>
</evidence>
<keyword evidence="2" id="KW-0269">Exonuclease</keyword>
<keyword evidence="2" id="KW-0378">Hydrolase</keyword>
<gene>
    <name evidence="2" type="ORF">ASJ80_08960</name>
</gene>
<dbReference type="InterPro" id="IPR012337">
    <property type="entry name" value="RNaseH-like_sf"/>
</dbReference>
<reference evidence="2 3" key="1">
    <citation type="journal article" date="2017" name="BMC Genomics">
        <title>Genomic analysis of methanogenic archaea reveals a shift towards energy conservation.</title>
        <authorList>
            <person name="Gilmore S.P."/>
            <person name="Henske J.K."/>
            <person name="Sexton J.A."/>
            <person name="Solomon K.V."/>
            <person name="Seppala S."/>
            <person name="Yoo J.I."/>
            <person name="Huyett L.M."/>
            <person name="Pressman A."/>
            <person name="Cogan J.Z."/>
            <person name="Kivenson V."/>
            <person name="Peng X."/>
            <person name="Tan Y."/>
            <person name="Valentine D.L."/>
            <person name="O'Malley M.A."/>
        </authorList>
    </citation>
    <scope>NUCLEOTIDE SEQUENCE [LARGE SCALE GENOMIC DNA]</scope>
    <source>
        <strain evidence="2 3">M.o.H.</strain>
    </source>
</reference>
<dbReference type="Proteomes" id="UP000217784">
    <property type="component" value="Unassembled WGS sequence"/>
</dbReference>
<dbReference type="InterPro" id="IPR038720">
    <property type="entry name" value="YprB_RNase_H-like_dom"/>
</dbReference>
<sequence>MEYENAQKLKEKLLDDHDGIALEDLINGNEIVTDSGTCYDIENRSTLKFNMLHQEKAKEKILSDLKLLNGIGVSRELKLQSEGYKTIEDLVEHERFGMEASNLLKIVNGCNKCDISDRISECYPKSHPMSLFSSSFSNDEDFIFLDIETLGFSNVPIILLGVAKLHGNEICVNQYLSRSVGEESAVLDAFSSHVEDESVFVTFNGQTFDIPYIRNRMKYFGIKKNLNMPHFDLLHFSRRTWSDELPNCQLTTIENHLFGIERIDDVPSGLVPAFYKTYIKTQNIGPLVPIIEHNRQDIITLALIFSRLHAEYSTY</sequence>
<name>A0A2A2H879_METBR</name>